<name>L0DL67_SINAD</name>
<evidence type="ECO:0000259" key="1">
    <source>
        <dbReference type="PROSITE" id="PS51707"/>
    </source>
</evidence>
<dbReference type="AlphaFoldDB" id="L0DL67"/>
<dbReference type="InterPro" id="IPR008173">
    <property type="entry name" value="Adenylyl_cyclase_CyaB"/>
</dbReference>
<dbReference type="CDD" id="cd07890">
    <property type="entry name" value="CYTH-like_AC_IV-like"/>
    <property type="match status" value="1"/>
</dbReference>
<dbReference type="InterPro" id="IPR023577">
    <property type="entry name" value="CYTH_domain"/>
</dbReference>
<proteinExistence type="predicted"/>
<dbReference type="Proteomes" id="UP000010798">
    <property type="component" value="Chromosome"/>
</dbReference>
<dbReference type="SMART" id="SM01118">
    <property type="entry name" value="CYTH"/>
    <property type="match status" value="1"/>
</dbReference>
<reference evidence="2 3" key="1">
    <citation type="submission" date="2012-02" db="EMBL/GenBank/DDBJ databases">
        <title>Complete sequence of chromosome of Singulisphaera acidiphila DSM 18658.</title>
        <authorList>
            <consortium name="US DOE Joint Genome Institute (JGI-PGF)"/>
            <person name="Lucas S."/>
            <person name="Copeland A."/>
            <person name="Lapidus A."/>
            <person name="Glavina del Rio T."/>
            <person name="Dalin E."/>
            <person name="Tice H."/>
            <person name="Bruce D."/>
            <person name="Goodwin L."/>
            <person name="Pitluck S."/>
            <person name="Peters L."/>
            <person name="Ovchinnikova G."/>
            <person name="Chertkov O."/>
            <person name="Kyrpides N."/>
            <person name="Mavromatis K."/>
            <person name="Ivanova N."/>
            <person name="Brettin T."/>
            <person name="Detter J.C."/>
            <person name="Han C."/>
            <person name="Larimer F."/>
            <person name="Land M."/>
            <person name="Hauser L."/>
            <person name="Markowitz V."/>
            <person name="Cheng J.-F."/>
            <person name="Hugenholtz P."/>
            <person name="Woyke T."/>
            <person name="Wu D."/>
            <person name="Tindall B."/>
            <person name="Pomrenke H."/>
            <person name="Brambilla E."/>
            <person name="Klenk H.-P."/>
            <person name="Eisen J.A."/>
        </authorList>
    </citation>
    <scope>NUCLEOTIDE SEQUENCE [LARGE SCALE GENOMIC DNA]</scope>
    <source>
        <strain evidence="3">ATCC BAA-1392 / DSM 18658 / VKM B-2454 / MOB10</strain>
    </source>
</reference>
<sequence>MNAGPASMSFEVEIKFRTNSHLELIRRLAEMGARAEPQVAHEDVYLSHPSRDFAQTNEAFRIRRIGTENRITYKGPRLSGPTKSREEIEVPFAEGEPSFEQLFRLFNHLGFRKVAAVRKTRQPYHLEYQGLPIEVVLDTAEGLGEFAEVEAFAAKEANLPAAQAAVIDLARELGLTDVEPRSYLRMHLDAEAARQ</sequence>
<gene>
    <name evidence="2" type="ordered locus">Sinac_5239</name>
</gene>
<keyword evidence="3" id="KW-1185">Reference proteome</keyword>
<organism evidence="2 3">
    <name type="scientific">Singulisphaera acidiphila (strain ATCC BAA-1392 / DSM 18658 / VKM B-2454 / MOB10)</name>
    <dbReference type="NCBI Taxonomy" id="886293"/>
    <lineage>
        <taxon>Bacteria</taxon>
        <taxon>Pseudomonadati</taxon>
        <taxon>Planctomycetota</taxon>
        <taxon>Planctomycetia</taxon>
        <taxon>Isosphaerales</taxon>
        <taxon>Isosphaeraceae</taxon>
        <taxon>Singulisphaera</taxon>
    </lineage>
</organism>
<evidence type="ECO:0000313" key="3">
    <source>
        <dbReference type="Proteomes" id="UP000010798"/>
    </source>
</evidence>
<accession>L0DL67</accession>
<dbReference type="InterPro" id="IPR033469">
    <property type="entry name" value="CYTH-like_dom_sf"/>
</dbReference>
<dbReference type="Gene3D" id="2.40.320.10">
    <property type="entry name" value="Hypothetical Protein Pfu-838710-001"/>
    <property type="match status" value="1"/>
</dbReference>
<dbReference type="SUPFAM" id="SSF55154">
    <property type="entry name" value="CYTH-like phosphatases"/>
    <property type="match status" value="1"/>
</dbReference>
<evidence type="ECO:0000313" key="2">
    <source>
        <dbReference type="EMBL" id="AGA29391.1"/>
    </source>
</evidence>
<feature type="domain" description="CYTH" evidence="1">
    <location>
        <begin position="9"/>
        <end position="189"/>
    </location>
</feature>
<dbReference type="PANTHER" id="PTHR21028:SF2">
    <property type="entry name" value="CYTH DOMAIN-CONTAINING PROTEIN"/>
    <property type="match status" value="1"/>
</dbReference>
<dbReference type="EMBL" id="CP003364">
    <property type="protein sequence ID" value="AGA29391.1"/>
    <property type="molecule type" value="Genomic_DNA"/>
</dbReference>
<dbReference type="PROSITE" id="PS51707">
    <property type="entry name" value="CYTH"/>
    <property type="match status" value="1"/>
</dbReference>
<dbReference type="OrthoDB" id="269802at2"/>
<dbReference type="RefSeq" id="WP_015248494.1">
    <property type="nucleotide sequence ID" value="NC_019892.1"/>
</dbReference>
<dbReference type="STRING" id="886293.Sinac_5239"/>
<dbReference type="eggNOG" id="COG1437">
    <property type="taxonomic scope" value="Bacteria"/>
</dbReference>
<dbReference type="NCBIfam" id="TIGR00318">
    <property type="entry name" value="cyaB"/>
    <property type="match status" value="1"/>
</dbReference>
<dbReference type="HOGENOM" id="CLU_105244_2_0_0"/>
<dbReference type="Pfam" id="PF01928">
    <property type="entry name" value="CYTH"/>
    <property type="match status" value="1"/>
</dbReference>
<protein>
    <submittedName>
        <fullName evidence="2">Adenylyl cyclase CyaB, putative</fullName>
    </submittedName>
</protein>
<dbReference type="PANTHER" id="PTHR21028">
    <property type="entry name" value="SI:CH211-156B7.4"/>
    <property type="match status" value="1"/>
</dbReference>
<dbReference type="KEGG" id="saci:Sinac_5239"/>